<proteinExistence type="predicted"/>
<evidence type="ECO:0000313" key="3">
    <source>
        <dbReference type="Proteomes" id="UP000678393"/>
    </source>
</evidence>
<name>A0A8S3ZGQ8_9EUPU</name>
<feature type="coiled-coil region" evidence="1">
    <location>
        <begin position="402"/>
        <end position="429"/>
    </location>
</feature>
<accession>A0A8S3ZGQ8</accession>
<reference evidence="2" key="1">
    <citation type="submission" date="2021-04" db="EMBL/GenBank/DDBJ databases">
        <authorList>
            <consortium name="Molecular Ecology Group"/>
        </authorList>
    </citation>
    <scope>NUCLEOTIDE SEQUENCE</scope>
</reference>
<protein>
    <submittedName>
        <fullName evidence="2">Uncharacterized protein</fullName>
    </submittedName>
</protein>
<gene>
    <name evidence="2" type="ORF">CUNI_LOCUS14342</name>
</gene>
<evidence type="ECO:0000313" key="2">
    <source>
        <dbReference type="EMBL" id="CAG5128784.1"/>
    </source>
</evidence>
<comment type="caution">
    <text evidence="2">The sequence shown here is derived from an EMBL/GenBank/DDBJ whole genome shotgun (WGS) entry which is preliminary data.</text>
</comment>
<keyword evidence="1" id="KW-0175">Coiled coil</keyword>
<keyword evidence="3" id="KW-1185">Reference proteome</keyword>
<dbReference type="EMBL" id="CAJHNH020003223">
    <property type="protein sequence ID" value="CAG5128784.1"/>
    <property type="molecule type" value="Genomic_DNA"/>
</dbReference>
<dbReference type="AlphaFoldDB" id="A0A8S3ZGQ8"/>
<organism evidence="2 3">
    <name type="scientific">Candidula unifasciata</name>
    <dbReference type="NCBI Taxonomy" id="100452"/>
    <lineage>
        <taxon>Eukaryota</taxon>
        <taxon>Metazoa</taxon>
        <taxon>Spiralia</taxon>
        <taxon>Lophotrochozoa</taxon>
        <taxon>Mollusca</taxon>
        <taxon>Gastropoda</taxon>
        <taxon>Heterobranchia</taxon>
        <taxon>Euthyneura</taxon>
        <taxon>Panpulmonata</taxon>
        <taxon>Eupulmonata</taxon>
        <taxon>Stylommatophora</taxon>
        <taxon>Helicina</taxon>
        <taxon>Helicoidea</taxon>
        <taxon>Geomitridae</taxon>
        <taxon>Candidula</taxon>
    </lineage>
</organism>
<sequence>MTSLRLFNGWICVTFGFLGVQSLVFDILRNSSHDVCAILRCEVRGDDREAEDIRQIISLVISERNINQKGEKPLASISFFDADVHILGDESERVYAKGELLSKEGELIVHLKDAVFSCMSGAFMCELRYINHNGKGMVVTAEKQMHMAVKQVESGHQVSDSLENMKTLIAAEVAKLSEQVQNVTSEIVSAVTTMNERLLRIEGLIVGDLQTRMDSTDFKLNKLEVLLNTNVDVTLRSLAETVANSTDDIKRNVNGRFLQAERQMKKTEVFVTDRITNTENVINASLQRFLESQIRCQHFESNVSSMFHQVIDEVSNFKTEIMGRFSLANKDVGSSTNLLSTRLIMESLVRIVNNVSTVDSRLAKLKSDFHTEMATVRLNMSSLNDNIANRHFRFTREVKQNISALENLLAEKFKEVENQKNNLSSLGQEIDGKLLNIEINLKDINVVVRSIKYIFGL</sequence>
<dbReference type="Proteomes" id="UP000678393">
    <property type="component" value="Unassembled WGS sequence"/>
</dbReference>
<evidence type="ECO:0000256" key="1">
    <source>
        <dbReference type="SAM" id="Coils"/>
    </source>
</evidence>